<keyword evidence="3" id="KW-1185">Reference proteome</keyword>
<dbReference type="AlphaFoldDB" id="A0A9P7BIS2"/>
<feature type="compositionally biased region" description="Basic and acidic residues" evidence="1">
    <location>
        <begin position="57"/>
        <end position="68"/>
    </location>
</feature>
<evidence type="ECO:0000256" key="1">
    <source>
        <dbReference type="SAM" id="MobiDB-lite"/>
    </source>
</evidence>
<feature type="region of interest" description="Disordered" evidence="1">
    <location>
        <begin position="1"/>
        <end position="21"/>
    </location>
</feature>
<evidence type="ECO:0000313" key="2">
    <source>
        <dbReference type="EMBL" id="KAG1272398.1"/>
    </source>
</evidence>
<reference evidence="2" key="1">
    <citation type="journal article" date="2020" name="Microb. Genom.">
        <title>Genetic diversity of clinical and environmental Mucorales isolates obtained from an investigation of mucormycosis cases among solid organ transplant recipients.</title>
        <authorList>
            <person name="Nguyen M.H."/>
            <person name="Kaul D."/>
            <person name="Muto C."/>
            <person name="Cheng S.J."/>
            <person name="Richter R.A."/>
            <person name="Bruno V.M."/>
            <person name="Liu G."/>
            <person name="Beyhan S."/>
            <person name="Sundermann A.J."/>
            <person name="Mounaud S."/>
            <person name="Pasculle A.W."/>
            <person name="Nierman W.C."/>
            <person name="Driscoll E."/>
            <person name="Cumbie R."/>
            <person name="Clancy C.J."/>
            <person name="Dupont C.L."/>
        </authorList>
    </citation>
    <scope>NUCLEOTIDE SEQUENCE</scope>
    <source>
        <strain evidence="2">GL11</strain>
    </source>
</reference>
<accession>A0A9P7BIS2</accession>
<organism evidence="2 3">
    <name type="scientific">Rhizopus oryzae</name>
    <name type="common">Mucormycosis agent</name>
    <name type="synonym">Rhizopus arrhizus var. delemar</name>
    <dbReference type="NCBI Taxonomy" id="64495"/>
    <lineage>
        <taxon>Eukaryota</taxon>
        <taxon>Fungi</taxon>
        <taxon>Fungi incertae sedis</taxon>
        <taxon>Mucoromycota</taxon>
        <taxon>Mucoromycotina</taxon>
        <taxon>Mucoromycetes</taxon>
        <taxon>Mucorales</taxon>
        <taxon>Mucorineae</taxon>
        <taxon>Rhizopodaceae</taxon>
        <taxon>Rhizopus</taxon>
    </lineage>
</organism>
<sequence>MNNNACSSVRRRRNQAVPWPPGARNETYFTCRLDLRRPFADRAGGVLRPAGGLGAGAERDRLRPLRAG</sequence>
<gene>
    <name evidence="2" type="ORF">G6F64_015513</name>
</gene>
<feature type="region of interest" description="Disordered" evidence="1">
    <location>
        <begin position="44"/>
        <end position="68"/>
    </location>
</feature>
<comment type="caution">
    <text evidence="2">The sequence shown here is derived from an EMBL/GenBank/DDBJ whole genome shotgun (WGS) entry which is preliminary data.</text>
</comment>
<proteinExistence type="predicted"/>
<dbReference type="EMBL" id="JAANQT010015216">
    <property type="protein sequence ID" value="KAG1272398.1"/>
    <property type="molecule type" value="Genomic_DNA"/>
</dbReference>
<evidence type="ECO:0000313" key="3">
    <source>
        <dbReference type="Proteomes" id="UP000716291"/>
    </source>
</evidence>
<name>A0A9P7BIS2_RHIOR</name>
<protein>
    <submittedName>
        <fullName evidence="2">Uncharacterized protein</fullName>
    </submittedName>
</protein>
<dbReference type="Proteomes" id="UP000716291">
    <property type="component" value="Unassembled WGS sequence"/>
</dbReference>